<dbReference type="GeneID" id="93337956"/>
<dbReference type="InterPro" id="IPR037257">
    <property type="entry name" value="T2SS_E_N_sf"/>
</dbReference>
<evidence type="ECO:0000256" key="1">
    <source>
        <dbReference type="ARBA" id="ARBA00006611"/>
    </source>
</evidence>
<keyword evidence="6" id="KW-1185">Reference proteome</keyword>
<dbReference type="Gene3D" id="3.30.450.90">
    <property type="match status" value="1"/>
</dbReference>
<keyword evidence="2" id="KW-0547">Nucleotide-binding</keyword>
<reference evidence="5 6" key="1">
    <citation type="submission" date="2017-02" db="EMBL/GenBank/DDBJ databases">
        <authorList>
            <person name="Peterson S.W."/>
        </authorList>
    </citation>
    <scope>NUCLEOTIDE SEQUENCE [LARGE SCALE GENOMIC DNA]</scope>
    <source>
        <strain evidence="5 6">ATCC 27749</strain>
    </source>
</reference>
<dbReference type="SMART" id="SM00382">
    <property type="entry name" value="AAA"/>
    <property type="match status" value="1"/>
</dbReference>
<dbReference type="InterPro" id="IPR003593">
    <property type="entry name" value="AAA+_ATPase"/>
</dbReference>
<dbReference type="InterPro" id="IPR007831">
    <property type="entry name" value="T2SS_GspE_N"/>
</dbReference>
<dbReference type="PANTHER" id="PTHR30258:SF2">
    <property type="entry name" value="COMG OPERON PROTEIN 1"/>
    <property type="match status" value="1"/>
</dbReference>
<evidence type="ECO:0000256" key="2">
    <source>
        <dbReference type="ARBA" id="ARBA00022741"/>
    </source>
</evidence>
<dbReference type="InterPro" id="IPR027417">
    <property type="entry name" value="P-loop_NTPase"/>
</dbReference>
<evidence type="ECO:0000256" key="3">
    <source>
        <dbReference type="ARBA" id="ARBA00022840"/>
    </source>
</evidence>
<dbReference type="Gene3D" id="3.40.50.300">
    <property type="entry name" value="P-loop containing nucleotide triphosphate hydrolases"/>
    <property type="match status" value="1"/>
</dbReference>
<dbReference type="PANTHER" id="PTHR30258">
    <property type="entry name" value="TYPE II SECRETION SYSTEM PROTEIN GSPE-RELATED"/>
    <property type="match status" value="1"/>
</dbReference>
<dbReference type="SUPFAM" id="SSF160246">
    <property type="entry name" value="EspE N-terminal domain-like"/>
    <property type="match status" value="1"/>
</dbReference>
<evidence type="ECO:0000259" key="4">
    <source>
        <dbReference type="SMART" id="SM00382"/>
    </source>
</evidence>
<sequence length="562" mass="62692">MKNIRLGDVLIEFGYITPDQLNTALAYQKEHRDLRVGQALQELGYVNERQVLEALAQRLQLKMIDIEHTNVDVTAVEKVPQELAQKYDMLPIAQSPRALTIAANDPLNYYALEDIRQLTGLEPEIVLAELEPLRRAIRYYYAEVSARKAARTANDSDMAAAQTEDLAIDMTAEGGDLDAPIIRLLNSLVQRAVTTTASDIHIEPFEGETKVRMRIDGVIIDYVTLQRALHQPLIARIKIMSNLDIAEHRIPQDGHFRARLETGPDVNVRVSILPTVFGEKAVLRILSSNTYIKNAGHFGMNDETYKRFLPLLNRPNGIVYLTGPTGSGKTTTLYMVLQTIAERQVNVSTIEDPVERNLARINQTQVNNIAGLTFESGLRALLRQDPDVIMVGETRDAETASISVRAAITGHMVFSTLHTNDALSSIVRLEDMGVERYMIANSVAGLVAQRLMRRVCPHCAKQMPVTAEERTYLGPDIPFVRRGTGCTQCNGTGYRGRIAIHELVIINRELRELISAGATQAQLTEAARRSQGMTSLREAALQLVREGETTPEELLKITFYEE</sequence>
<gene>
    <name evidence="5" type="ORF">SAMN02745178_01493</name>
</gene>
<dbReference type="OrthoDB" id="9808272at2"/>
<dbReference type="Gene3D" id="3.30.300.160">
    <property type="entry name" value="Type II secretion system, protein E, N-terminal domain"/>
    <property type="match status" value="1"/>
</dbReference>
<name>A0A1T4X855_9FIRM</name>
<dbReference type="RefSeq" id="WP_078784425.1">
    <property type="nucleotide sequence ID" value="NZ_FUYF01000006.1"/>
</dbReference>
<evidence type="ECO:0000313" key="6">
    <source>
        <dbReference type="Proteomes" id="UP000190286"/>
    </source>
</evidence>
<accession>A0A1T4X855</accession>
<dbReference type="GO" id="GO:0005524">
    <property type="term" value="F:ATP binding"/>
    <property type="evidence" value="ECO:0007669"/>
    <property type="project" value="UniProtKB-KW"/>
</dbReference>
<dbReference type="GO" id="GO:0016887">
    <property type="term" value="F:ATP hydrolysis activity"/>
    <property type="evidence" value="ECO:0007669"/>
    <property type="project" value="TreeGrafter"/>
</dbReference>
<keyword evidence="3" id="KW-0067">ATP-binding</keyword>
<dbReference type="EMBL" id="FUYF01000006">
    <property type="protein sequence ID" value="SKA85031.1"/>
    <property type="molecule type" value="Genomic_DNA"/>
</dbReference>
<dbReference type="SUPFAM" id="SSF52540">
    <property type="entry name" value="P-loop containing nucleoside triphosphate hydrolases"/>
    <property type="match status" value="1"/>
</dbReference>
<comment type="similarity">
    <text evidence="1">Belongs to the GSP E family.</text>
</comment>
<dbReference type="AlphaFoldDB" id="A0A1T4X855"/>
<dbReference type="InterPro" id="IPR001482">
    <property type="entry name" value="T2SS/T4SS_dom"/>
</dbReference>
<dbReference type="Pfam" id="PF00437">
    <property type="entry name" value="T2SSE"/>
    <property type="match status" value="1"/>
</dbReference>
<protein>
    <submittedName>
        <fullName evidence="5">Type IV pilus assembly protein PilB</fullName>
    </submittedName>
</protein>
<dbReference type="CDD" id="cd01129">
    <property type="entry name" value="PulE-GspE-like"/>
    <property type="match status" value="1"/>
</dbReference>
<dbReference type="Proteomes" id="UP000190286">
    <property type="component" value="Unassembled WGS sequence"/>
</dbReference>
<dbReference type="STRING" id="745368.SAMN02745178_01493"/>
<evidence type="ECO:0000313" key="5">
    <source>
        <dbReference type="EMBL" id="SKA85031.1"/>
    </source>
</evidence>
<dbReference type="GO" id="GO:0005886">
    <property type="term" value="C:plasma membrane"/>
    <property type="evidence" value="ECO:0007669"/>
    <property type="project" value="TreeGrafter"/>
</dbReference>
<proteinExistence type="inferred from homology"/>
<feature type="domain" description="AAA+ ATPase" evidence="4">
    <location>
        <begin position="315"/>
        <end position="433"/>
    </location>
</feature>
<organism evidence="5 6">
    <name type="scientific">Gemmiger formicilis</name>
    <dbReference type="NCBI Taxonomy" id="745368"/>
    <lineage>
        <taxon>Bacteria</taxon>
        <taxon>Bacillati</taxon>
        <taxon>Bacillota</taxon>
        <taxon>Clostridia</taxon>
        <taxon>Eubacteriales</taxon>
        <taxon>Gemmiger</taxon>
    </lineage>
</organism>
<dbReference type="Pfam" id="PF05157">
    <property type="entry name" value="MshEN"/>
    <property type="match status" value="1"/>
</dbReference>